<proteinExistence type="predicted"/>
<keyword evidence="2" id="KW-1185">Reference proteome</keyword>
<evidence type="ECO:0000313" key="1">
    <source>
        <dbReference type="EMBL" id="CCX07145.1"/>
    </source>
</evidence>
<organism evidence="1 2">
    <name type="scientific">Pyronema omphalodes (strain CBS 100304)</name>
    <name type="common">Pyronema confluens</name>
    <dbReference type="NCBI Taxonomy" id="1076935"/>
    <lineage>
        <taxon>Eukaryota</taxon>
        <taxon>Fungi</taxon>
        <taxon>Dikarya</taxon>
        <taxon>Ascomycota</taxon>
        <taxon>Pezizomycotina</taxon>
        <taxon>Pezizomycetes</taxon>
        <taxon>Pezizales</taxon>
        <taxon>Pyronemataceae</taxon>
        <taxon>Pyronema</taxon>
    </lineage>
</organism>
<accession>U4KZJ8</accession>
<evidence type="ECO:0000313" key="2">
    <source>
        <dbReference type="Proteomes" id="UP000018144"/>
    </source>
</evidence>
<reference evidence="1 2" key="1">
    <citation type="journal article" date="2013" name="PLoS Genet.">
        <title>The genome and development-dependent transcriptomes of Pyronema confluens: a window into fungal evolution.</title>
        <authorList>
            <person name="Traeger S."/>
            <person name="Altegoer F."/>
            <person name="Freitag M."/>
            <person name="Gabaldon T."/>
            <person name="Kempken F."/>
            <person name="Kumar A."/>
            <person name="Marcet-Houben M."/>
            <person name="Poggeler S."/>
            <person name="Stajich J.E."/>
            <person name="Nowrousian M."/>
        </authorList>
    </citation>
    <scope>NUCLEOTIDE SEQUENCE [LARGE SCALE GENOMIC DNA]</scope>
    <source>
        <strain evidence="2">CBS 100304</strain>
        <tissue evidence="1">Vegetative mycelium</tissue>
    </source>
</reference>
<gene>
    <name evidence="1" type="ORF">PCON_06732</name>
</gene>
<protein>
    <submittedName>
        <fullName evidence="1">Uncharacterized protein</fullName>
    </submittedName>
</protein>
<dbReference type="AlphaFoldDB" id="U4KZJ8"/>
<sequence length="131" mass="15079">MAGRSKYKKALGEVVEFYEGKLHSLLKWVEKKEGGGDCRQLDPADDTLALNVVRDYWSKYFCQKPSRFEEHRYNALRYSLGSTIVQYNKDFFCGYHAKGIMASDKTDDVLGKLYEAINAPENILVEHESED</sequence>
<name>U4KZJ8_PYROM</name>
<dbReference type="Proteomes" id="UP000018144">
    <property type="component" value="Unassembled WGS sequence"/>
</dbReference>
<dbReference type="EMBL" id="HF935336">
    <property type="protein sequence ID" value="CCX07145.1"/>
    <property type="molecule type" value="Genomic_DNA"/>
</dbReference>